<keyword evidence="2" id="KW-1185">Reference proteome</keyword>
<proteinExistence type="predicted"/>
<organism evidence="1 2">
    <name type="scientific">Pseudomonas solani</name>
    <dbReference type="NCBI Taxonomy" id="2731552"/>
    <lineage>
        <taxon>Bacteria</taxon>
        <taxon>Pseudomonadati</taxon>
        <taxon>Pseudomonadota</taxon>
        <taxon>Gammaproteobacteria</taxon>
        <taxon>Pseudomonadales</taxon>
        <taxon>Pseudomonadaceae</taxon>
        <taxon>Pseudomonas</taxon>
    </lineage>
</organism>
<name>A0ABM7LI41_9PSED</name>
<evidence type="ECO:0000313" key="2">
    <source>
        <dbReference type="Proteomes" id="UP001064896"/>
    </source>
</evidence>
<evidence type="ECO:0008006" key="3">
    <source>
        <dbReference type="Google" id="ProtNLM"/>
    </source>
</evidence>
<dbReference type="EMBL" id="AP023081">
    <property type="protein sequence ID" value="BCD89286.1"/>
    <property type="molecule type" value="Genomic_DNA"/>
</dbReference>
<evidence type="ECO:0000313" key="1">
    <source>
        <dbReference type="EMBL" id="BCD89286.1"/>
    </source>
</evidence>
<protein>
    <recommendedName>
        <fullName evidence="3">TetR family transcriptional regulator</fullName>
    </recommendedName>
</protein>
<accession>A0ABM7LI41</accession>
<sequence length="108" mass="11696">MLTAGIAARFKENGLSVGAVYAWFSQPAENAMTKDEMKSRLNDAIQATLDSQRGGPFPARQISYSVAIGMAAAMQLCELVEGEEYSQIIQRITDSIEHELAKAAEAKS</sequence>
<dbReference type="Proteomes" id="UP001064896">
    <property type="component" value="Chromosome"/>
</dbReference>
<reference evidence="1" key="1">
    <citation type="submission" date="2020-05" db="EMBL/GenBank/DDBJ databases">
        <title>Complete genome sequence of Pseudomonas sp. Sm006.</title>
        <authorList>
            <person name="Takeuchi K."/>
            <person name="Someya N."/>
        </authorList>
    </citation>
    <scope>NUCLEOTIDE SEQUENCE</scope>
    <source>
        <strain evidence="1">Sm006</strain>
    </source>
</reference>
<gene>
    <name evidence="1" type="ORF">PSm6_56930</name>
</gene>